<evidence type="ECO:0000313" key="2">
    <source>
        <dbReference type="EMBL" id="SVD77615.1"/>
    </source>
</evidence>
<feature type="non-terminal residue" evidence="2">
    <location>
        <position position="1"/>
    </location>
</feature>
<dbReference type="Pfam" id="PF13399">
    <property type="entry name" value="LytR_C"/>
    <property type="match status" value="1"/>
</dbReference>
<organism evidence="2">
    <name type="scientific">marine metagenome</name>
    <dbReference type="NCBI Taxonomy" id="408172"/>
    <lineage>
        <taxon>unclassified sequences</taxon>
        <taxon>metagenomes</taxon>
        <taxon>ecological metagenomes</taxon>
    </lineage>
</organism>
<feature type="domain" description="LytR/CpsA/Psr regulator C-terminal" evidence="1">
    <location>
        <begin position="19"/>
        <end position="108"/>
    </location>
</feature>
<dbReference type="Gene3D" id="3.30.70.2390">
    <property type="match status" value="1"/>
</dbReference>
<reference evidence="2" key="1">
    <citation type="submission" date="2018-05" db="EMBL/GenBank/DDBJ databases">
        <authorList>
            <person name="Lanie J.A."/>
            <person name="Ng W.-L."/>
            <person name="Kazmierczak K.M."/>
            <person name="Andrzejewski T.M."/>
            <person name="Davidsen T.M."/>
            <person name="Wayne K.J."/>
            <person name="Tettelin H."/>
            <person name="Glass J.I."/>
            <person name="Rusch D."/>
            <person name="Podicherti R."/>
            <person name="Tsui H.-C.T."/>
            <person name="Winkler M.E."/>
        </authorList>
    </citation>
    <scope>NUCLEOTIDE SEQUENCE</scope>
</reference>
<gene>
    <name evidence="2" type="ORF">METZ01_LOCUS430469</name>
</gene>
<dbReference type="AlphaFoldDB" id="A0A382Y439"/>
<dbReference type="InterPro" id="IPR027381">
    <property type="entry name" value="LytR/CpsA/Psr_C"/>
</dbReference>
<dbReference type="EMBL" id="UINC01172508">
    <property type="protein sequence ID" value="SVD77615.1"/>
    <property type="molecule type" value="Genomic_DNA"/>
</dbReference>
<name>A0A382Y439_9ZZZZ</name>
<sequence>PEENKPGPAASATPELTERVRVSVLNGCGVPQVAARMTRKARGLGLDVIHVGNADSFGFLQSVVIDRGGDPEKARQVAALLGIPNWIQQISDDTYRLEEVQIIIGKDYKSLKLLE</sequence>
<evidence type="ECO:0000259" key="1">
    <source>
        <dbReference type="Pfam" id="PF13399"/>
    </source>
</evidence>
<protein>
    <recommendedName>
        <fullName evidence="1">LytR/CpsA/Psr regulator C-terminal domain-containing protein</fullName>
    </recommendedName>
</protein>
<accession>A0A382Y439</accession>
<proteinExistence type="predicted"/>